<evidence type="ECO:0000256" key="3">
    <source>
        <dbReference type="ARBA" id="ARBA00012140"/>
    </source>
</evidence>
<feature type="binding site" evidence="13">
    <location>
        <position position="332"/>
    </location>
    <ligand>
        <name>S-adenosyl-L-methionine</name>
        <dbReference type="ChEBI" id="CHEBI:59789"/>
    </ligand>
</feature>
<comment type="function">
    <text evidence="1">Specifically methylates the cytosine at position 967 (m5C967) of 16S rRNA.</text>
</comment>
<dbReference type="OrthoDB" id="9810297at2"/>
<dbReference type="InterPro" id="IPR011023">
    <property type="entry name" value="Nop2p"/>
</dbReference>
<keyword evidence="9 13" id="KW-0694">RNA-binding</keyword>
<evidence type="ECO:0000256" key="1">
    <source>
        <dbReference type="ARBA" id="ARBA00002724"/>
    </source>
</evidence>
<dbReference type="GO" id="GO:0006355">
    <property type="term" value="P:regulation of DNA-templated transcription"/>
    <property type="evidence" value="ECO:0007669"/>
    <property type="project" value="InterPro"/>
</dbReference>
<dbReference type="InterPro" id="IPR049560">
    <property type="entry name" value="MeTrfase_RsmB-F_NOP2_cat"/>
</dbReference>
<gene>
    <name evidence="15" type="ORF">SAMN02194393_04670</name>
</gene>
<accession>A0A1T5MG64</accession>
<evidence type="ECO:0000259" key="14">
    <source>
        <dbReference type="PROSITE" id="PS51686"/>
    </source>
</evidence>
<dbReference type="AlphaFoldDB" id="A0A1T5MG64"/>
<dbReference type="InterPro" id="IPR004573">
    <property type="entry name" value="rRNA_ssu_MeTfrase_B"/>
</dbReference>
<feature type="domain" description="SAM-dependent MTase RsmB/NOP-type" evidence="14">
    <location>
        <begin position="172"/>
        <end position="446"/>
    </location>
</feature>
<evidence type="ECO:0000256" key="10">
    <source>
        <dbReference type="ARBA" id="ARBA00030399"/>
    </source>
</evidence>
<dbReference type="PANTHER" id="PTHR22807">
    <property type="entry name" value="NOP2 YEAST -RELATED NOL1/NOP2/FMU SUN DOMAIN-CONTAINING"/>
    <property type="match status" value="1"/>
</dbReference>
<reference evidence="15 16" key="1">
    <citation type="submission" date="2017-02" db="EMBL/GenBank/DDBJ databases">
        <authorList>
            <person name="Peterson S.W."/>
        </authorList>
    </citation>
    <scope>NUCLEOTIDE SEQUENCE [LARGE SCALE GENOMIC DNA]</scope>
    <source>
        <strain evidence="15 16">M1</strain>
    </source>
</reference>
<evidence type="ECO:0000256" key="7">
    <source>
        <dbReference type="ARBA" id="ARBA00022679"/>
    </source>
</evidence>
<dbReference type="GO" id="GO:0008649">
    <property type="term" value="F:rRNA methyltransferase activity"/>
    <property type="evidence" value="ECO:0007669"/>
    <property type="project" value="InterPro"/>
</dbReference>
<dbReference type="STRING" id="36842.SAMN02194393_04670"/>
<comment type="subcellular location">
    <subcellularLocation>
        <location evidence="2">Cytoplasm</location>
    </subcellularLocation>
</comment>
<feature type="binding site" evidence="13">
    <location>
        <begin position="263"/>
        <end position="269"/>
    </location>
    <ligand>
        <name>S-adenosyl-L-methionine</name>
        <dbReference type="ChEBI" id="CHEBI:59789"/>
    </ligand>
</feature>
<dbReference type="PANTHER" id="PTHR22807:SF53">
    <property type="entry name" value="RIBOSOMAL RNA SMALL SUBUNIT METHYLTRANSFERASE B-RELATED"/>
    <property type="match status" value="1"/>
</dbReference>
<evidence type="ECO:0000256" key="12">
    <source>
        <dbReference type="ARBA" id="ARBA00047283"/>
    </source>
</evidence>
<dbReference type="FunFam" id="3.30.70.1170:FF:000003">
    <property type="entry name" value="16S rRNA (Cytosine(967)-C(5))-methyltransferase RsmB"/>
    <property type="match status" value="1"/>
</dbReference>
<evidence type="ECO:0000313" key="16">
    <source>
        <dbReference type="Proteomes" id="UP000190285"/>
    </source>
</evidence>
<dbReference type="Pfam" id="PF22458">
    <property type="entry name" value="RsmF-B_ferredox"/>
    <property type="match status" value="1"/>
</dbReference>
<keyword evidence="16" id="KW-1185">Reference proteome</keyword>
<keyword evidence="7 13" id="KW-0808">Transferase</keyword>
<dbReference type="InterPro" id="IPR054728">
    <property type="entry name" value="RsmB-like_ferredoxin"/>
</dbReference>
<name>A0A1T5MG64_9FIRM</name>
<feature type="active site" description="Nucleophile" evidence="13">
    <location>
        <position position="385"/>
    </location>
</feature>
<dbReference type="EC" id="2.1.1.176" evidence="3"/>
<proteinExistence type="inferred from homology"/>
<sequence length="447" mass="51413">MNNENPRRIALNILIDIEENKAFSNITINKYLRKSNVTALDRRFISQLVYGVLENKIYLDYIIKNLSKTKMKKIRIEILNILRLGLYQIIFLQKVPDSAAVNESVKLAKKVNFRLSGFVNGILRSYLRVKDRISFPNYDENPISFLSVKYSHPEWLVKKWLNDYGLEFTEKLLEANNKSPNLTVRANTLKISREALIKKLNEEGISCRKGNLAREALIVESMNNSLDKLDSFNKGLFQVQDESSMLVSHILDPLEGEFIIDVCSAPGGKSTHIAQLMNNKGRILSRDIHRHKLDLVKANSRRLGITIIESEQYNALKLDDNLIGLADKVLVDAPCSGFGIIRRKPEIKYLKEPKDIIELSKLQIEILKVSSKYVKNGGILIYSTCTIQDEENEKIIRKFLEENGEFTLIDIKDDLPHNIRPEEKYLQLYPHISNTDGFFICKMKKVE</sequence>
<evidence type="ECO:0000256" key="5">
    <source>
        <dbReference type="ARBA" id="ARBA00022552"/>
    </source>
</evidence>
<dbReference type="SUPFAM" id="SSF53335">
    <property type="entry name" value="S-adenosyl-L-methionine-dependent methyltransferases"/>
    <property type="match status" value="1"/>
</dbReference>
<dbReference type="SUPFAM" id="SSF48013">
    <property type="entry name" value="NusB-like"/>
    <property type="match status" value="1"/>
</dbReference>
<dbReference type="GO" id="GO:0003723">
    <property type="term" value="F:RNA binding"/>
    <property type="evidence" value="ECO:0007669"/>
    <property type="project" value="UniProtKB-UniRule"/>
</dbReference>
<comment type="similarity">
    <text evidence="13">Belongs to the class I-like SAM-binding methyltransferase superfamily. RsmB/NOP family.</text>
</comment>
<dbReference type="RefSeq" id="WP_079495114.1">
    <property type="nucleotide sequence ID" value="NZ_FUZT01000015.1"/>
</dbReference>
<dbReference type="NCBIfam" id="NF011494">
    <property type="entry name" value="PRK14902.1"/>
    <property type="match status" value="1"/>
</dbReference>
<evidence type="ECO:0000256" key="4">
    <source>
        <dbReference type="ARBA" id="ARBA00022490"/>
    </source>
</evidence>
<comment type="caution">
    <text evidence="13">Lacks conserved residue(s) required for the propagation of feature annotation.</text>
</comment>
<evidence type="ECO:0000256" key="11">
    <source>
        <dbReference type="ARBA" id="ARBA00031088"/>
    </source>
</evidence>
<evidence type="ECO:0000256" key="6">
    <source>
        <dbReference type="ARBA" id="ARBA00022603"/>
    </source>
</evidence>
<feature type="binding site" evidence="13">
    <location>
        <position position="287"/>
    </location>
    <ligand>
        <name>S-adenosyl-L-methionine</name>
        <dbReference type="ChEBI" id="CHEBI:59789"/>
    </ligand>
</feature>
<evidence type="ECO:0000256" key="9">
    <source>
        <dbReference type="ARBA" id="ARBA00022884"/>
    </source>
</evidence>
<dbReference type="PRINTS" id="PR02008">
    <property type="entry name" value="RCMTFAMILY"/>
</dbReference>
<evidence type="ECO:0000256" key="13">
    <source>
        <dbReference type="PROSITE-ProRule" id="PRU01023"/>
    </source>
</evidence>
<organism evidence="15 16">
    <name type="scientific">Maledivibacter halophilus</name>
    <dbReference type="NCBI Taxonomy" id="36842"/>
    <lineage>
        <taxon>Bacteria</taxon>
        <taxon>Bacillati</taxon>
        <taxon>Bacillota</taxon>
        <taxon>Clostridia</taxon>
        <taxon>Peptostreptococcales</taxon>
        <taxon>Caminicellaceae</taxon>
        <taxon>Maledivibacter</taxon>
    </lineage>
</organism>
<dbReference type="PROSITE" id="PS51686">
    <property type="entry name" value="SAM_MT_RSMB_NOP"/>
    <property type="match status" value="1"/>
</dbReference>
<dbReference type="Gene3D" id="3.40.50.150">
    <property type="entry name" value="Vaccinia Virus protein VP39"/>
    <property type="match status" value="1"/>
</dbReference>
<dbReference type="FunFam" id="3.40.50.150:FF:000022">
    <property type="entry name" value="Ribosomal RNA small subunit methyltransferase B"/>
    <property type="match status" value="1"/>
</dbReference>
<keyword evidence="6 13" id="KW-0489">Methyltransferase</keyword>
<dbReference type="Gene3D" id="1.10.940.10">
    <property type="entry name" value="NusB-like"/>
    <property type="match status" value="1"/>
</dbReference>
<dbReference type="EMBL" id="FUZT01000015">
    <property type="protein sequence ID" value="SKC87220.1"/>
    <property type="molecule type" value="Genomic_DNA"/>
</dbReference>
<comment type="catalytic activity">
    <reaction evidence="12">
        <text>cytidine(967) in 16S rRNA + S-adenosyl-L-methionine = 5-methylcytidine(967) in 16S rRNA + S-adenosyl-L-homocysteine + H(+)</text>
        <dbReference type="Rhea" id="RHEA:42748"/>
        <dbReference type="Rhea" id="RHEA-COMP:10219"/>
        <dbReference type="Rhea" id="RHEA-COMP:10220"/>
        <dbReference type="ChEBI" id="CHEBI:15378"/>
        <dbReference type="ChEBI" id="CHEBI:57856"/>
        <dbReference type="ChEBI" id="CHEBI:59789"/>
        <dbReference type="ChEBI" id="CHEBI:74483"/>
        <dbReference type="ChEBI" id="CHEBI:82748"/>
        <dbReference type="EC" id="2.1.1.176"/>
    </reaction>
</comment>
<dbReference type="NCBIfam" id="TIGR00446">
    <property type="entry name" value="nop2p"/>
    <property type="match status" value="1"/>
</dbReference>
<protein>
    <recommendedName>
        <fullName evidence="3">16S rRNA (cytosine(967)-C(5))-methyltransferase</fullName>
        <ecNumber evidence="3">2.1.1.176</ecNumber>
    </recommendedName>
    <alternativeName>
        <fullName evidence="10">16S rRNA m5C967 methyltransferase</fullName>
    </alternativeName>
    <alternativeName>
        <fullName evidence="11">rRNA (cytosine-C(5)-)-methyltransferase RsmB</fullName>
    </alternativeName>
</protein>
<dbReference type="NCBIfam" id="TIGR00563">
    <property type="entry name" value="rsmB"/>
    <property type="match status" value="1"/>
</dbReference>
<evidence type="ECO:0000256" key="8">
    <source>
        <dbReference type="ARBA" id="ARBA00022691"/>
    </source>
</evidence>
<dbReference type="InterPro" id="IPR029063">
    <property type="entry name" value="SAM-dependent_MTases_sf"/>
</dbReference>
<dbReference type="Pfam" id="PF01029">
    <property type="entry name" value="NusB"/>
    <property type="match status" value="1"/>
</dbReference>
<dbReference type="InterPro" id="IPR035926">
    <property type="entry name" value="NusB-like_sf"/>
</dbReference>
<keyword evidence="4" id="KW-0963">Cytoplasm</keyword>
<dbReference type="GO" id="GO:0005737">
    <property type="term" value="C:cytoplasm"/>
    <property type="evidence" value="ECO:0007669"/>
    <property type="project" value="UniProtKB-SubCell"/>
</dbReference>
<dbReference type="InterPro" id="IPR006027">
    <property type="entry name" value="NusB_RsmB_TIM44"/>
</dbReference>
<dbReference type="Gene3D" id="3.30.70.1170">
    <property type="entry name" value="Sun protein, domain 3"/>
    <property type="match status" value="1"/>
</dbReference>
<dbReference type="InterPro" id="IPR001678">
    <property type="entry name" value="MeTrfase_RsmB-F_NOP2_dom"/>
</dbReference>
<keyword evidence="8 13" id="KW-0949">S-adenosyl-L-methionine</keyword>
<evidence type="ECO:0000313" key="15">
    <source>
        <dbReference type="EMBL" id="SKC87220.1"/>
    </source>
</evidence>
<evidence type="ECO:0000256" key="2">
    <source>
        <dbReference type="ARBA" id="ARBA00004496"/>
    </source>
</evidence>
<dbReference type="Pfam" id="PF01189">
    <property type="entry name" value="Methyltr_RsmB-F"/>
    <property type="match status" value="1"/>
</dbReference>
<keyword evidence="5" id="KW-0698">rRNA processing</keyword>
<dbReference type="InterPro" id="IPR023267">
    <property type="entry name" value="RCMT"/>
</dbReference>
<dbReference type="Proteomes" id="UP000190285">
    <property type="component" value="Unassembled WGS sequence"/>
</dbReference>